<evidence type="ECO:0000313" key="1">
    <source>
        <dbReference type="EMBL" id="CAG8836197.1"/>
    </source>
</evidence>
<gene>
    <name evidence="1" type="ORF">RPERSI_LOCUS29846</name>
</gene>
<organism evidence="1 2">
    <name type="scientific">Racocetra persica</name>
    <dbReference type="NCBI Taxonomy" id="160502"/>
    <lineage>
        <taxon>Eukaryota</taxon>
        <taxon>Fungi</taxon>
        <taxon>Fungi incertae sedis</taxon>
        <taxon>Mucoromycota</taxon>
        <taxon>Glomeromycotina</taxon>
        <taxon>Glomeromycetes</taxon>
        <taxon>Diversisporales</taxon>
        <taxon>Gigasporaceae</taxon>
        <taxon>Racocetra</taxon>
    </lineage>
</organism>
<sequence>MAWIPGIDELGSGYDYLNGQYAQSESCTENLFDWSNIPTHERKYNGQTYIIPDT</sequence>
<dbReference type="EMBL" id="CAJVQC010113947">
    <property type="protein sequence ID" value="CAG8836197.1"/>
    <property type="molecule type" value="Genomic_DNA"/>
</dbReference>
<dbReference type="Proteomes" id="UP000789920">
    <property type="component" value="Unassembled WGS sequence"/>
</dbReference>
<accession>A0ACA9SDN7</accession>
<protein>
    <submittedName>
        <fullName evidence="1">14333_t:CDS:1</fullName>
    </submittedName>
</protein>
<evidence type="ECO:0000313" key="2">
    <source>
        <dbReference type="Proteomes" id="UP000789920"/>
    </source>
</evidence>
<proteinExistence type="predicted"/>
<keyword evidence="2" id="KW-1185">Reference proteome</keyword>
<comment type="caution">
    <text evidence="1">The sequence shown here is derived from an EMBL/GenBank/DDBJ whole genome shotgun (WGS) entry which is preliminary data.</text>
</comment>
<reference evidence="1" key="1">
    <citation type="submission" date="2021-06" db="EMBL/GenBank/DDBJ databases">
        <authorList>
            <person name="Kallberg Y."/>
            <person name="Tangrot J."/>
            <person name="Rosling A."/>
        </authorList>
    </citation>
    <scope>NUCLEOTIDE SEQUENCE</scope>
    <source>
        <strain evidence="1">MA461A</strain>
    </source>
</reference>
<name>A0ACA9SDN7_9GLOM</name>
<feature type="non-terminal residue" evidence="1">
    <location>
        <position position="54"/>
    </location>
</feature>